<name>A0A0C3Q488_9AGAM</name>
<dbReference type="STRING" id="1051891.A0A0C3Q488"/>
<keyword evidence="5" id="KW-1185">Reference proteome</keyword>
<gene>
    <name evidence="4" type="ORF">M407DRAFT_170186</name>
</gene>
<evidence type="ECO:0000259" key="3">
    <source>
        <dbReference type="PROSITE" id="PS50002"/>
    </source>
</evidence>
<dbReference type="Gene3D" id="2.30.30.40">
    <property type="entry name" value="SH3 Domains"/>
    <property type="match status" value="2"/>
</dbReference>
<feature type="domain" description="SH3" evidence="3">
    <location>
        <begin position="15"/>
        <end position="79"/>
    </location>
</feature>
<dbReference type="OrthoDB" id="5971719at2759"/>
<dbReference type="Pfam" id="PF14604">
    <property type="entry name" value="SH3_9"/>
    <property type="match status" value="1"/>
</dbReference>
<protein>
    <recommendedName>
        <fullName evidence="3">SH3 domain-containing protein</fullName>
    </recommendedName>
</protein>
<organism evidence="4 5">
    <name type="scientific">Tulasnella calospora MUT 4182</name>
    <dbReference type="NCBI Taxonomy" id="1051891"/>
    <lineage>
        <taxon>Eukaryota</taxon>
        <taxon>Fungi</taxon>
        <taxon>Dikarya</taxon>
        <taxon>Basidiomycota</taxon>
        <taxon>Agaricomycotina</taxon>
        <taxon>Agaricomycetes</taxon>
        <taxon>Cantharellales</taxon>
        <taxon>Tulasnellaceae</taxon>
        <taxon>Tulasnella</taxon>
    </lineage>
</organism>
<proteinExistence type="predicted"/>
<dbReference type="InterPro" id="IPR001452">
    <property type="entry name" value="SH3_domain"/>
</dbReference>
<dbReference type="PRINTS" id="PR00452">
    <property type="entry name" value="SH3DOMAIN"/>
</dbReference>
<evidence type="ECO:0000313" key="4">
    <source>
        <dbReference type="EMBL" id="KIO17594.1"/>
    </source>
</evidence>
<dbReference type="SUPFAM" id="SSF50044">
    <property type="entry name" value="SH3-domain"/>
    <property type="match status" value="2"/>
</dbReference>
<reference evidence="4 5" key="1">
    <citation type="submission" date="2014-04" db="EMBL/GenBank/DDBJ databases">
        <authorList>
            <consortium name="DOE Joint Genome Institute"/>
            <person name="Kuo A."/>
            <person name="Girlanda M."/>
            <person name="Perotto S."/>
            <person name="Kohler A."/>
            <person name="Nagy L.G."/>
            <person name="Floudas D."/>
            <person name="Copeland A."/>
            <person name="Barry K.W."/>
            <person name="Cichocki N."/>
            <person name="Veneault-Fourrey C."/>
            <person name="LaButti K."/>
            <person name="Lindquist E.A."/>
            <person name="Lipzen A."/>
            <person name="Lundell T."/>
            <person name="Morin E."/>
            <person name="Murat C."/>
            <person name="Sun H."/>
            <person name="Tunlid A."/>
            <person name="Henrissat B."/>
            <person name="Grigoriev I.V."/>
            <person name="Hibbett D.S."/>
            <person name="Martin F."/>
            <person name="Nordberg H.P."/>
            <person name="Cantor M.N."/>
            <person name="Hua S.X."/>
        </authorList>
    </citation>
    <scope>NUCLEOTIDE SEQUENCE [LARGE SCALE GENOMIC DNA]</scope>
    <source>
        <strain evidence="4 5">MUT 4182</strain>
    </source>
</reference>
<dbReference type="InterPro" id="IPR036028">
    <property type="entry name" value="SH3-like_dom_sf"/>
</dbReference>
<dbReference type="Proteomes" id="UP000054248">
    <property type="component" value="Unassembled WGS sequence"/>
</dbReference>
<evidence type="ECO:0000313" key="5">
    <source>
        <dbReference type="Proteomes" id="UP000054248"/>
    </source>
</evidence>
<dbReference type="SMART" id="SM00326">
    <property type="entry name" value="SH3"/>
    <property type="match status" value="2"/>
</dbReference>
<dbReference type="AlphaFoldDB" id="A0A0C3Q488"/>
<evidence type="ECO:0000256" key="1">
    <source>
        <dbReference type="ARBA" id="ARBA00022443"/>
    </source>
</evidence>
<keyword evidence="1 2" id="KW-0728">SH3 domain</keyword>
<evidence type="ECO:0000256" key="2">
    <source>
        <dbReference type="PROSITE-ProRule" id="PRU00192"/>
    </source>
</evidence>
<accession>A0A0C3Q488</accession>
<dbReference type="EMBL" id="KN823364">
    <property type="protein sequence ID" value="KIO17594.1"/>
    <property type="molecule type" value="Genomic_DNA"/>
</dbReference>
<reference evidence="5" key="2">
    <citation type="submission" date="2015-01" db="EMBL/GenBank/DDBJ databases">
        <title>Evolutionary Origins and Diversification of the Mycorrhizal Mutualists.</title>
        <authorList>
            <consortium name="DOE Joint Genome Institute"/>
            <consortium name="Mycorrhizal Genomics Consortium"/>
            <person name="Kohler A."/>
            <person name="Kuo A."/>
            <person name="Nagy L.G."/>
            <person name="Floudas D."/>
            <person name="Copeland A."/>
            <person name="Barry K.W."/>
            <person name="Cichocki N."/>
            <person name="Veneault-Fourrey C."/>
            <person name="LaButti K."/>
            <person name="Lindquist E.A."/>
            <person name="Lipzen A."/>
            <person name="Lundell T."/>
            <person name="Morin E."/>
            <person name="Murat C."/>
            <person name="Riley R."/>
            <person name="Ohm R."/>
            <person name="Sun H."/>
            <person name="Tunlid A."/>
            <person name="Henrissat B."/>
            <person name="Grigoriev I.V."/>
            <person name="Hibbett D.S."/>
            <person name="Martin F."/>
        </authorList>
    </citation>
    <scope>NUCLEOTIDE SEQUENCE [LARGE SCALE GENOMIC DNA]</scope>
    <source>
        <strain evidence="5">MUT 4182</strain>
    </source>
</reference>
<sequence length="224" mass="24891">MTTLNSNSKLMARPLPVDIMVALYDFQGRDHDELTVKEGQLLSLEDNRRVGDWARVRSRVDPDAPSGLVPWTYIQPKKPSFRASALYNFARQKSDEVEMALGQAMSVYGTSGTRFLVKLDDFNGRVGRVGFVPQNYVEAFQDGQKEDLGPNSSKDLPERGIFTIRCITNAHNAGFRMGTSITFVRPVQMTDKHASSIRLLKGRLTCSLDTCLSTVNGFVPIVTG</sequence>
<dbReference type="HOGENOM" id="CLU_1235836_0_0_1"/>
<dbReference type="PROSITE" id="PS50002">
    <property type="entry name" value="SH3"/>
    <property type="match status" value="1"/>
</dbReference>